<feature type="compositionally biased region" description="Acidic residues" evidence="2">
    <location>
        <begin position="782"/>
        <end position="797"/>
    </location>
</feature>
<evidence type="ECO:0000256" key="2">
    <source>
        <dbReference type="SAM" id="MobiDB-lite"/>
    </source>
</evidence>
<feature type="region of interest" description="Disordered" evidence="2">
    <location>
        <begin position="602"/>
        <end position="698"/>
    </location>
</feature>
<evidence type="ECO:0000313" key="4">
    <source>
        <dbReference type="WBParaSite" id="L893_g4531.t1"/>
    </source>
</evidence>
<feature type="compositionally biased region" description="Low complexity" evidence="2">
    <location>
        <begin position="722"/>
        <end position="731"/>
    </location>
</feature>
<accession>A0A1I8AD35</accession>
<proteinExistence type="predicted"/>
<dbReference type="Proteomes" id="UP000095287">
    <property type="component" value="Unplaced"/>
</dbReference>
<sequence>MAETSRMYLANYKAKFNVETNVAKHLDPELAELIEKTRNTIQEAEHAESNNGNDDSADEELSDKVQTCSEKVLAFEARVKSFDDYDATCEETQQGQSAVIQQMNNDLSRVVEYKADLTAIMDSMKHLTMPVRDFDTVRNYNGKGSRSLQTKLMKLEYPALLKQCKDSLNIKADLEVHAKVLLEERAIVETQEAESSRLSKKIASLKQNLSNVESAEASLKEKLDKSIATQQECSAKLEGFTRSQADIKNSIRNLQKSKLNRSEQKANLTAWISREGRHLDGLKAEQQRTLNTIVSMNAAASKDSELQWESTTQALSTALETDQLRLQTIKDQIFAMEAMLAEVERFKCAEKERMQEEQRRVTANEELAKALQEQEKQLKREEAERLKREEAERLKHEEEERLKREEAERLKREEEERLKREEEERLKREEAERLKREEAERLKREEEERLKSEEADRLKREEEERLKCEEAERLKREESERLKREESERLKREEEERLKREEAERLKREEVERLERQEAERLSKEKADRSNLEKIKRMKRGEEKDSLKRDGAERLKEEAARMREDQSFLEVQQLEKERLAKKALLEQEKQRADEQERMAIYEKLFGSKPKKDDDAKLKKEAITRKKEEATRKKEEAAAKKKEEAARKKAEAAKKKQDDSRLKEPQKRRSSLEQNEKIVDPNQVTIGQPRTAQLEENIRKQQELFQKRATASQPFVLSQRAMTPAPAIPATPQFLRTPLKMPTATPAPRPLTPALNSKGAQGHLPGVKPPSKAPAPKVLETLYFEDSDSDESEEEEEYIPAPPKKLRR</sequence>
<feature type="compositionally biased region" description="Basic and acidic residues" evidence="2">
    <location>
        <begin position="609"/>
        <end position="678"/>
    </location>
</feature>
<reference evidence="4" key="1">
    <citation type="submission" date="2016-11" db="UniProtKB">
        <authorList>
            <consortium name="WormBaseParasite"/>
        </authorList>
    </citation>
    <scope>IDENTIFICATION</scope>
</reference>
<feature type="region of interest" description="Disordered" evidence="2">
    <location>
        <begin position="385"/>
        <end position="551"/>
    </location>
</feature>
<feature type="compositionally biased region" description="Polar residues" evidence="2">
    <location>
        <begin position="681"/>
        <end position="690"/>
    </location>
</feature>
<feature type="region of interest" description="Disordered" evidence="2">
    <location>
        <begin position="44"/>
        <end position="63"/>
    </location>
</feature>
<evidence type="ECO:0000256" key="1">
    <source>
        <dbReference type="SAM" id="Coils"/>
    </source>
</evidence>
<protein>
    <submittedName>
        <fullName evidence="4">BRCT domain-containing protein</fullName>
    </submittedName>
</protein>
<keyword evidence="1" id="KW-0175">Coiled coil</keyword>
<feature type="region of interest" description="Disordered" evidence="2">
    <location>
        <begin position="722"/>
        <end position="807"/>
    </location>
</feature>
<evidence type="ECO:0000313" key="3">
    <source>
        <dbReference type="Proteomes" id="UP000095287"/>
    </source>
</evidence>
<feature type="coiled-coil region" evidence="1">
    <location>
        <begin position="188"/>
        <end position="222"/>
    </location>
</feature>
<keyword evidence="3" id="KW-1185">Reference proteome</keyword>
<organism evidence="3 4">
    <name type="scientific">Steinernema glaseri</name>
    <dbReference type="NCBI Taxonomy" id="37863"/>
    <lineage>
        <taxon>Eukaryota</taxon>
        <taxon>Metazoa</taxon>
        <taxon>Ecdysozoa</taxon>
        <taxon>Nematoda</taxon>
        <taxon>Chromadorea</taxon>
        <taxon>Rhabditida</taxon>
        <taxon>Tylenchina</taxon>
        <taxon>Panagrolaimomorpha</taxon>
        <taxon>Strongyloidoidea</taxon>
        <taxon>Steinernematidae</taxon>
        <taxon>Steinernema</taxon>
    </lineage>
</organism>
<dbReference type="AlphaFoldDB" id="A0A1I8AD35"/>
<name>A0A1I8AD35_9BILA</name>
<dbReference type="WBParaSite" id="L893_g4531.t1">
    <property type="protein sequence ID" value="L893_g4531.t1"/>
    <property type="gene ID" value="L893_g4531"/>
</dbReference>